<comment type="caution">
    <text evidence="7">The sequence shown here is derived from an EMBL/GenBank/DDBJ whole genome shotgun (WGS) entry which is preliminary data.</text>
</comment>
<keyword evidence="4" id="KW-0520">NAD</keyword>
<dbReference type="GO" id="GO:0016779">
    <property type="term" value="F:nucleotidyltransferase activity"/>
    <property type="evidence" value="ECO:0007669"/>
    <property type="project" value="UniProtKB-KW"/>
</dbReference>
<feature type="compositionally biased region" description="Acidic residues" evidence="5">
    <location>
        <begin position="932"/>
        <end position="961"/>
    </location>
</feature>
<accession>A0A4U0XPU8</accession>
<organism evidence="7 8">
    <name type="scientific">Friedmanniomyces simplex</name>
    <dbReference type="NCBI Taxonomy" id="329884"/>
    <lineage>
        <taxon>Eukaryota</taxon>
        <taxon>Fungi</taxon>
        <taxon>Dikarya</taxon>
        <taxon>Ascomycota</taxon>
        <taxon>Pezizomycotina</taxon>
        <taxon>Dothideomycetes</taxon>
        <taxon>Dothideomycetidae</taxon>
        <taxon>Mycosphaerellales</taxon>
        <taxon>Teratosphaeriaceae</taxon>
        <taxon>Friedmanniomyces</taxon>
    </lineage>
</organism>
<evidence type="ECO:0000256" key="2">
    <source>
        <dbReference type="ARBA" id="ARBA00022679"/>
    </source>
</evidence>
<sequence>MPRRQFVADLQKAQQDTLPLGIFELQQGEDDGQFEFEFFGTPTSGLIEPVKITAIIPDVSEYPKSHEYMVFCGDNAPHVIGAALQDVRGTNRKTVFELLDIVSATLARLAPDRDGDTQMPDSQLESEDEESDRDVYDDDPEAFEISANQPTLYAAATSRTPKMSGRAFRSRVRADLLAAKTAGFKVGYLGHLMDAFNAFVTVSIRVSKLGISEEAMQAWHVDPKEYLILIVQYPNGYKTNEELQACDSMRLTPNLAMRLCAGKKYKPTLQEAIKAFTAVKQTFNDDSTASDLPAAEDGGADENALRETFISKPLNGFLQERLVPILRYRSAGMDWHGAEALYSEITSKGAGGADEIPDRFYRPEAKNDTLPDIVTADHYLSESAAPYSFPLLAMQFALRHFVRCTEFCLVCHRKLDTELEAIKPYVCDQSLCLYQYMTLGFGPSIEHEVLTQPKVVDLLVSFCYSSASATRLRDFPDGLALMVPAVDLVQYRAPDPYAVYRSYYRTQQNQPAEVKREPQELPAYDVGFDRDRLEMIFFNKPDQRPVRRGSWIVLTTRDLGNSELHCRVSDVTYYPTISIDDPIVLSSAGVPNTANVSVGSADVRPRTITPATTPRWIPASFTVYDQDFEQLDRAGKCISICKLLDTLPSVKTIQDYLAKKRPADLKYWVERISPAALSLLRWIIASNRACIMQVDGDSSGDVQGQERLYGMKDFVQFRFAMGAPDKEQRFITEVRNTTQRLSLMYPTIFAWHGSPLYNWHMIIREGLHFKNADHGRAYGDGVYHAKEAATSGGYSAMAMPGAYGGQSTAKIAWSNSQLRIFSAIALNEIVNAPGEFQSQNPHYVVQHLDWIQTRYLFVQCQPADGTVRTIEEKKPANAYPQDPSRTPRGSSDTIVLPASAITSRRAASDGRTPTSRSPAKRLKGLGGFDDPIAIDDGDDSASDATDAEDLDILFEEDEVEPEPDKIDPPPQTLIKRPDGAATDFVPGTLKFNTLPIMPEPAYANSAATRRLMKELHSLQKVQDASALSDLGWYIDAEKIDNAYQWIVELHSFHVIDPHLPLVADMKKQDIHSIVLEIRFNKDFPFTPPYVRVIRPRCLSLAQGGGGHIVLGGAMCMELLTNTGWSSVSSMESVLMQIRLAIASDPPARLDIPARGDYGTGEAADGYVRACRTHGWAVPPGFQEMAFGMPAPSSGQGGQ</sequence>
<evidence type="ECO:0000256" key="1">
    <source>
        <dbReference type="ARBA" id="ARBA00022676"/>
    </source>
</evidence>
<dbReference type="InterPro" id="IPR051838">
    <property type="entry name" value="ARTD_PARP"/>
</dbReference>
<dbReference type="SUPFAM" id="SSF54495">
    <property type="entry name" value="UBC-like"/>
    <property type="match status" value="1"/>
</dbReference>
<dbReference type="Gene3D" id="3.10.110.10">
    <property type="entry name" value="Ubiquitin Conjugating Enzyme"/>
    <property type="match status" value="1"/>
</dbReference>
<feature type="compositionally biased region" description="Acidic residues" evidence="5">
    <location>
        <begin position="124"/>
        <end position="135"/>
    </location>
</feature>
<evidence type="ECO:0000313" key="7">
    <source>
        <dbReference type="EMBL" id="TKA79464.1"/>
    </source>
</evidence>
<dbReference type="EMBL" id="NAJQ01000089">
    <property type="protein sequence ID" value="TKA79464.1"/>
    <property type="molecule type" value="Genomic_DNA"/>
</dbReference>
<evidence type="ECO:0000256" key="3">
    <source>
        <dbReference type="ARBA" id="ARBA00022695"/>
    </source>
</evidence>
<evidence type="ECO:0000256" key="5">
    <source>
        <dbReference type="SAM" id="MobiDB-lite"/>
    </source>
</evidence>
<gene>
    <name evidence="7" type="ORF">B0A55_04215</name>
</gene>
<keyword evidence="8" id="KW-1185">Reference proteome</keyword>
<dbReference type="InterPro" id="IPR012317">
    <property type="entry name" value="Poly(ADP-ribose)pol_cat_dom"/>
</dbReference>
<evidence type="ECO:0000256" key="4">
    <source>
        <dbReference type="ARBA" id="ARBA00023027"/>
    </source>
</evidence>
<evidence type="ECO:0000313" key="8">
    <source>
        <dbReference type="Proteomes" id="UP000309340"/>
    </source>
</evidence>
<dbReference type="SUPFAM" id="SSF56399">
    <property type="entry name" value="ADP-ribosylation"/>
    <property type="match status" value="1"/>
</dbReference>
<keyword evidence="3" id="KW-0548">Nucleotidyltransferase</keyword>
<feature type="compositionally biased region" description="Polar residues" evidence="5">
    <location>
        <begin position="883"/>
        <end position="893"/>
    </location>
</feature>
<proteinExistence type="predicted"/>
<dbReference type="GO" id="GO:0003950">
    <property type="term" value="F:NAD+ poly-ADP-ribosyltransferase activity"/>
    <property type="evidence" value="ECO:0007669"/>
    <property type="project" value="InterPro"/>
</dbReference>
<reference evidence="7 8" key="1">
    <citation type="submission" date="2017-03" db="EMBL/GenBank/DDBJ databases">
        <title>Genomes of endolithic fungi from Antarctica.</title>
        <authorList>
            <person name="Coleine C."/>
            <person name="Masonjones S."/>
            <person name="Stajich J.E."/>
        </authorList>
    </citation>
    <scope>NUCLEOTIDE SEQUENCE [LARGE SCALE GENOMIC DNA]</scope>
    <source>
        <strain evidence="7 8">CCFEE 5184</strain>
    </source>
</reference>
<dbReference type="AlphaFoldDB" id="A0A4U0XPU8"/>
<dbReference type="InterPro" id="IPR000608">
    <property type="entry name" value="UBC"/>
</dbReference>
<keyword evidence="1" id="KW-0328">Glycosyltransferase</keyword>
<evidence type="ECO:0000259" key="6">
    <source>
        <dbReference type="PROSITE" id="PS50127"/>
    </source>
</evidence>
<feature type="domain" description="UBC core" evidence="6">
    <location>
        <begin position="1006"/>
        <end position="1194"/>
    </location>
</feature>
<dbReference type="PANTHER" id="PTHR21328">
    <property type="entry name" value="POLY ADP-RIBOSE POLYMERASE FAMILY, MEMBER PARP"/>
    <property type="match status" value="1"/>
</dbReference>
<dbReference type="PROSITE" id="PS50127">
    <property type="entry name" value="UBC_2"/>
    <property type="match status" value="1"/>
</dbReference>
<dbReference type="Pfam" id="PF00644">
    <property type="entry name" value="PARP"/>
    <property type="match status" value="1"/>
</dbReference>
<dbReference type="Gene3D" id="3.90.228.10">
    <property type="match status" value="1"/>
</dbReference>
<dbReference type="Proteomes" id="UP000309340">
    <property type="component" value="Unassembled WGS sequence"/>
</dbReference>
<dbReference type="STRING" id="329884.A0A4U0XPU8"/>
<dbReference type="InterPro" id="IPR016135">
    <property type="entry name" value="UBQ-conjugating_enzyme/RWD"/>
</dbReference>
<feature type="region of interest" description="Disordered" evidence="5">
    <location>
        <begin position="871"/>
        <end position="979"/>
    </location>
</feature>
<dbReference type="OrthoDB" id="109543at2759"/>
<protein>
    <recommendedName>
        <fullName evidence="6">UBC core domain-containing protein</fullName>
    </recommendedName>
</protein>
<dbReference type="CDD" id="cd23802">
    <property type="entry name" value="UBCc_UBE2Q"/>
    <property type="match status" value="1"/>
</dbReference>
<feature type="region of interest" description="Disordered" evidence="5">
    <location>
        <begin position="111"/>
        <end position="135"/>
    </location>
</feature>
<name>A0A4U0XPU8_9PEZI</name>
<keyword evidence="2" id="KW-0808">Transferase</keyword>